<dbReference type="CDD" id="cd09363">
    <property type="entry name" value="LIM3_Enigma_like"/>
    <property type="match status" value="1"/>
</dbReference>
<accession>A0A8J1UKP3</accession>
<sequence length="790" mass="85459">MSVLTLNAKLDRTESSTPWGFRMQGGKDFNGPLQIQRVNPGSLADRCGVKAGDTILKIGSVATDGLKHKEAQNVIISSGNSLELTLQRGGGSGGATPYVPYQASYNTPAPQSYSSPGSQNLSNQMQGMNISNNQPRAAPVQRAPAKPLEDITQSATYQMLKQSDPAPYRSGDGNNNASSGGRKQSRTFMMLQNMIDSGEELPTPALAKTQNKPQQEEEERYTAVMHSQYNTPIGLYSADNALDTFKGQVKDIVPDASLNENGIAKSEKLKPSETMKLVQQEMKQESARRKSERGSGDDQYFHGSNNPNIQSRSFKYLQTSLDHGREPPPPNSDPPDGQAVSQPAPESFSQPKIQTPPLQSQAPPTSQVAPVNQTVTPAEDPPTDEPYRYTPSITHTTPTPPLYGSAPKQYDQPTKPYVPPTKSYAPPTKSYAPPTKSYATPPEDDKVTAVMHSQYNTPIGLYSATNAYDSFKGQVSGTLDMEGELPTQEAKAIQPSETMRLVQDQDNQPMRRENESTFTGTGSDPIHSRTFKVLQSQMSGGGAPAGPPSQGYKPAPAPAPVTFTPKPAAPKSAPAPWSPPKPAPGGGSGTKFGRKGDASLKREGEGMSGRIPMCVACGATIRGPFILALGKSWCPNHFTCANTGCGMSLVDIGFVEENGQLYCEQDYAKYFAPRCHKCSSAIVGECVKATGHDYHPHCFLCAHCRQPIGKGGFHIEEGQPYCLKDWGDMFQTKCLGCEFAIEPGDRWVEALNGNWHSECFNCSQCQVNLEGQSFYAKHGRPYCKKHAGGF</sequence>
<evidence type="ECO:0000256" key="3">
    <source>
        <dbReference type="ARBA" id="ARBA00022723"/>
    </source>
</evidence>
<dbReference type="InterPro" id="IPR031847">
    <property type="entry name" value="PDLI1-4/Zasp-like_mid"/>
</dbReference>
<dbReference type="CDD" id="cd23068">
    <property type="entry name" value="PDZ_ZASP52-like"/>
    <property type="match status" value="1"/>
</dbReference>
<proteinExistence type="predicted"/>
<dbReference type="PROSITE" id="PS50106">
    <property type="entry name" value="PDZ"/>
    <property type="match status" value="1"/>
</dbReference>
<organism evidence="7 8">
    <name type="scientific">Owenia fusiformis</name>
    <name type="common">Polychaete worm</name>
    <dbReference type="NCBI Taxonomy" id="6347"/>
    <lineage>
        <taxon>Eukaryota</taxon>
        <taxon>Metazoa</taxon>
        <taxon>Spiralia</taxon>
        <taxon>Lophotrochozoa</taxon>
        <taxon>Annelida</taxon>
        <taxon>Polychaeta</taxon>
        <taxon>Sedentaria</taxon>
        <taxon>Canalipalpata</taxon>
        <taxon>Sabellida</taxon>
        <taxon>Oweniida</taxon>
        <taxon>Oweniidae</taxon>
        <taxon>Owenia</taxon>
    </lineage>
</organism>
<dbReference type="FunFam" id="2.30.42.10:FF:000055">
    <property type="entry name" value="PDZ and LIM domain protein 3"/>
    <property type="match status" value="1"/>
</dbReference>
<keyword evidence="3" id="KW-0479">Metal-binding</keyword>
<feature type="region of interest" description="Disordered" evidence="6">
    <location>
        <begin position="488"/>
        <end position="604"/>
    </location>
</feature>
<feature type="compositionally biased region" description="Polar residues" evidence="6">
    <location>
        <begin position="302"/>
        <end position="321"/>
    </location>
</feature>
<evidence type="ECO:0000256" key="4">
    <source>
        <dbReference type="ARBA" id="ARBA00022833"/>
    </source>
</evidence>
<comment type="subcellular location">
    <subcellularLocation>
        <location evidence="1">Cytoplasm</location>
    </subcellularLocation>
</comment>
<evidence type="ECO:0000256" key="6">
    <source>
        <dbReference type="SAM" id="MobiDB-lite"/>
    </source>
</evidence>
<feature type="region of interest" description="Disordered" evidence="6">
    <location>
        <begin position="263"/>
        <end position="443"/>
    </location>
</feature>
<dbReference type="Proteomes" id="UP000749559">
    <property type="component" value="Unassembled WGS sequence"/>
</dbReference>
<dbReference type="GO" id="GO:0005912">
    <property type="term" value="C:adherens junction"/>
    <property type="evidence" value="ECO:0007669"/>
    <property type="project" value="TreeGrafter"/>
</dbReference>
<dbReference type="PROSITE" id="PS00478">
    <property type="entry name" value="LIM_DOMAIN_1"/>
    <property type="match status" value="2"/>
</dbReference>
<dbReference type="InterPro" id="IPR006643">
    <property type="entry name" value="Zasp-like_motif"/>
</dbReference>
<feature type="compositionally biased region" description="Basic and acidic residues" evidence="6">
    <location>
        <begin position="594"/>
        <end position="604"/>
    </location>
</feature>
<comment type="caution">
    <text evidence="7">The sequence shown here is derived from an EMBL/GenBank/DDBJ whole genome shotgun (WGS) entry which is preliminary data.</text>
</comment>
<dbReference type="SMART" id="SM00132">
    <property type="entry name" value="LIM"/>
    <property type="match status" value="3"/>
</dbReference>
<dbReference type="InterPro" id="IPR001781">
    <property type="entry name" value="Znf_LIM"/>
</dbReference>
<evidence type="ECO:0000313" key="7">
    <source>
        <dbReference type="EMBL" id="CAH1793545.1"/>
    </source>
</evidence>
<dbReference type="Gene3D" id="2.10.110.10">
    <property type="entry name" value="Cysteine Rich Protein"/>
    <property type="match status" value="3"/>
</dbReference>
<dbReference type="AlphaFoldDB" id="A0A8J1UKP3"/>
<reference evidence="7" key="1">
    <citation type="submission" date="2022-03" db="EMBL/GenBank/DDBJ databases">
        <authorList>
            <person name="Martin C."/>
        </authorList>
    </citation>
    <scope>NUCLEOTIDE SEQUENCE</scope>
</reference>
<dbReference type="PANTHER" id="PTHR24214:SF38">
    <property type="entry name" value="PDZ AND LIM DOMAIN PROTEIN ZASP-RELATED"/>
    <property type="match status" value="1"/>
</dbReference>
<feature type="compositionally biased region" description="Polar residues" evidence="6">
    <location>
        <begin position="347"/>
        <end position="376"/>
    </location>
</feature>
<name>A0A8J1UKP3_OWEFU</name>
<dbReference type="GO" id="GO:0051371">
    <property type="term" value="F:muscle alpha-actinin binding"/>
    <property type="evidence" value="ECO:0007669"/>
    <property type="project" value="TreeGrafter"/>
</dbReference>
<dbReference type="CDD" id="cd09455">
    <property type="entry name" value="LIM1_Enigma_like_1"/>
    <property type="match status" value="1"/>
</dbReference>
<dbReference type="FunFam" id="2.10.110.10:FF:000020">
    <property type="entry name" value="PDZ and LIM domain protein 5"/>
    <property type="match status" value="1"/>
</dbReference>
<dbReference type="FunFam" id="2.10.110.10:FF:000060">
    <property type="entry name" value="Uncharacterized protein, isoform Z"/>
    <property type="match status" value="1"/>
</dbReference>
<evidence type="ECO:0000256" key="5">
    <source>
        <dbReference type="ARBA" id="ARBA00023038"/>
    </source>
</evidence>
<dbReference type="SMART" id="SM00735">
    <property type="entry name" value="ZM"/>
    <property type="match status" value="2"/>
</dbReference>
<dbReference type="InterPro" id="IPR036034">
    <property type="entry name" value="PDZ_sf"/>
</dbReference>
<keyword evidence="8" id="KW-1185">Reference proteome</keyword>
<protein>
    <submittedName>
        <fullName evidence="7">Uncharacterized protein</fullName>
    </submittedName>
</protein>
<dbReference type="GO" id="GO:0001725">
    <property type="term" value="C:stress fiber"/>
    <property type="evidence" value="ECO:0007669"/>
    <property type="project" value="TreeGrafter"/>
</dbReference>
<dbReference type="CDD" id="cd08368">
    <property type="entry name" value="LIM"/>
    <property type="match status" value="1"/>
</dbReference>
<dbReference type="GO" id="GO:0030036">
    <property type="term" value="P:actin cytoskeleton organization"/>
    <property type="evidence" value="ECO:0007669"/>
    <property type="project" value="TreeGrafter"/>
</dbReference>
<dbReference type="SMART" id="SM00228">
    <property type="entry name" value="PDZ"/>
    <property type="match status" value="1"/>
</dbReference>
<keyword evidence="5" id="KW-0440">LIM domain</keyword>
<dbReference type="GO" id="GO:0003779">
    <property type="term" value="F:actin binding"/>
    <property type="evidence" value="ECO:0007669"/>
    <property type="project" value="TreeGrafter"/>
</dbReference>
<dbReference type="PROSITE" id="PS50023">
    <property type="entry name" value="LIM_DOMAIN_2"/>
    <property type="match status" value="3"/>
</dbReference>
<feature type="compositionally biased region" description="Low complexity" evidence="6">
    <location>
        <begin position="548"/>
        <end position="575"/>
    </location>
</feature>
<feature type="compositionally biased region" description="Basic and acidic residues" evidence="6">
    <location>
        <begin position="282"/>
        <end position="300"/>
    </location>
</feature>
<evidence type="ECO:0000313" key="8">
    <source>
        <dbReference type="Proteomes" id="UP000749559"/>
    </source>
</evidence>
<feature type="region of interest" description="Disordered" evidence="6">
    <location>
        <begin position="163"/>
        <end position="184"/>
    </location>
</feature>
<dbReference type="Pfam" id="PF00412">
    <property type="entry name" value="LIM"/>
    <property type="match status" value="3"/>
</dbReference>
<dbReference type="PANTHER" id="PTHR24214">
    <property type="entry name" value="PDZ AND LIM DOMAIN PROTEIN ZASP"/>
    <property type="match status" value="1"/>
</dbReference>
<dbReference type="SUPFAM" id="SSF50156">
    <property type="entry name" value="PDZ domain-like"/>
    <property type="match status" value="1"/>
</dbReference>
<dbReference type="Gene3D" id="2.30.42.10">
    <property type="match status" value="1"/>
</dbReference>
<dbReference type="GO" id="GO:0030018">
    <property type="term" value="C:Z disc"/>
    <property type="evidence" value="ECO:0007669"/>
    <property type="project" value="TreeGrafter"/>
</dbReference>
<feature type="region of interest" description="Disordered" evidence="6">
    <location>
        <begin position="200"/>
        <end position="220"/>
    </location>
</feature>
<dbReference type="GO" id="GO:0031941">
    <property type="term" value="C:filamentous actin"/>
    <property type="evidence" value="ECO:0007669"/>
    <property type="project" value="TreeGrafter"/>
</dbReference>
<dbReference type="OrthoDB" id="5911912at2759"/>
<keyword evidence="4" id="KW-0862">Zinc</keyword>
<dbReference type="Pfam" id="PF15936">
    <property type="entry name" value="DUF4749"/>
    <property type="match status" value="2"/>
</dbReference>
<dbReference type="EMBL" id="CAIIXF020000009">
    <property type="protein sequence ID" value="CAH1793545.1"/>
    <property type="molecule type" value="Genomic_DNA"/>
</dbReference>
<gene>
    <name evidence="7" type="ORF">OFUS_LOCUS18383</name>
</gene>
<dbReference type="InterPro" id="IPR001478">
    <property type="entry name" value="PDZ"/>
</dbReference>
<dbReference type="GO" id="GO:0061061">
    <property type="term" value="P:muscle structure development"/>
    <property type="evidence" value="ECO:0007669"/>
    <property type="project" value="TreeGrafter"/>
</dbReference>
<evidence type="ECO:0000256" key="2">
    <source>
        <dbReference type="ARBA" id="ARBA00022490"/>
    </source>
</evidence>
<keyword evidence="2" id="KW-0963">Cytoplasm</keyword>
<feature type="compositionally biased region" description="Low complexity" evidence="6">
    <location>
        <begin position="170"/>
        <end position="181"/>
    </location>
</feature>
<dbReference type="Pfam" id="PF00595">
    <property type="entry name" value="PDZ"/>
    <property type="match status" value="1"/>
</dbReference>
<dbReference type="FunFam" id="2.10.110.10:FF:000069">
    <property type="entry name" value="Uncharacterized protein, isoform Z"/>
    <property type="match status" value="1"/>
</dbReference>
<dbReference type="GO" id="GO:0046872">
    <property type="term" value="F:metal ion binding"/>
    <property type="evidence" value="ECO:0007669"/>
    <property type="project" value="UniProtKB-KW"/>
</dbReference>
<dbReference type="SUPFAM" id="SSF57716">
    <property type="entry name" value="Glucocorticoid receptor-like (DNA-binding domain)"/>
    <property type="match status" value="4"/>
</dbReference>
<dbReference type="InterPro" id="IPR050604">
    <property type="entry name" value="PDZ-LIM_domain"/>
</dbReference>
<evidence type="ECO:0000256" key="1">
    <source>
        <dbReference type="ARBA" id="ARBA00004496"/>
    </source>
</evidence>